<accession>A0A850H3B9</accession>
<protein>
    <submittedName>
        <fullName evidence="1">DUF2793 domain-containing protein</fullName>
    </submittedName>
</protein>
<organism evidence="1 2">
    <name type="scientific">Qipengyuania atrilutea</name>
    <dbReference type="NCBI Taxonomy" id="2744473"/>
    <lineage>
        <taxon>Bacteria</taxon>
        <taxon>Pseudomonadati</taxon>
        <taxon>Pseudomonadota</taxon>
        <taxon>Alphaproteobacteria</taxon>
        <taxon>Sphingomonadales</taxon>
        <taxon>Erythrobacteraceae</taxon>
        <taxon>Qipengyuania</taxon>
    </lineage>
</organism>
<sequence length="206" mass="21294">MTTPLLGAPELVNGQDAPETTVNEQVRYLEWAAAGGPVEDLDVSDPSTLTPTDGQAWIVGTGATGIWSGKDGQVALYISTAFVYIVPLEGLKIYVKDTNTARVFDGADWVPLATGGAVNPLFSVPTWDFNFSGTTAPAYIRAPVAMTIAEQATSGTGTITYEKSTAAAPDTFASTSSPIALEAGAKLKVNAAAVTGSVAVHLERTA</sequence>
<evidence type="ECO:0000313" key="2">
    <source>
        <dbReference type="Proteomes" id="UP000561438"/>
    </source>
</evidence>
<gene>
    <name evidence="1" type="ORF">HUV48_05010</name>
</gene>
<dbReference type="Pfam" id="PF10983">
    <property type="entry name" value="DUF2793"/>
    <property type="match status" value="1"/>
</dbReference>
<evidence type="ECO:0000313" key="1">
    <source>
        <dbReference type="EMBL" id="NVD44373.1"/>
    </source>
</evidence>
<dbReference type="Proteomes" id="UP000561438">
    <property type="component" value="Unassembled WGS sequence"/>
</dbReference>
<dbReference type="EMBL" id="JABWGV010000001">
    <property type="protein sequence ID" value="NVD44373.1"/>
    <property type="molecule type" value="Genomic_DNA"/>
</dbReference>
<comment type="caution">
    <text evidence="1">The sequence shown here is derived from an EMBL/GenBank/DDBJ whole genome shotgun (WGS) entry which is preliminary data.</text>
</comment>
<dbReference type="RefSeq" id="WP_176266615.1">
    <property type="nucleotide sequence ID" value="NZ_JABWGV010000001.1"/>
</dbReference>
<dbReference type="AlphaFoldDB" id="A0A850H3B9"/>
<keyword evidence="2" id="KW-1185">Reference proteome</keyword>
<name>A0A850H3B9_9SPHN</name>
<dbReference type="InterPro" id="IPR021251">
    <property type="entry name" value="DUF2793"/>
</dbReference>
<reference evidence="1 2" key="1">
    <citation type="submission" date="2020-06" db="EMBL/GenBank/DDBJ databases">
        <title>Altererythrobacter sp. HHU K3-1.</title>
        <authorList>
            <person name="Zhang D."/>
            <person name="Xue H."/>
        </authorList>
    </citation>
    <scope>NUCLEOTIDE SEQUENCE [LARGE SCALE GENOMIC DNA]</scope>
    <source>
        <strain evidence="1 2">HHU K3-1</strain>
    </source>
</reference>
<proteinExistence type="predicted"/>